<name>B8IDD5_METNO</name>
<keyword evidence="3" id="KW-1003">Cell membrane</keyword>
<comment type="similarity">
    <text evidence="2">Belongs to the UPF0410 family.</text>
</comment>
<dbReference type="RefSeq" id="WP_015932874.1">
    <property type="nucleotide sequence ID" value="NC_011894.1"/>
</dbReference>
<dbReference type="EMBL" id="CP001349">
    <property type="protein sequence ID" value="ACL61301.1"/>
    <property type="molecule type" value="Genomic_DNA"/>
</dbReference>
<dbReference type="Pfam" id="PF04226">
    <property type="entry name" value="Transgly_assoc"/>
    <property type="match status" value="1"/>
</dbReference>
<dbReference type="HOGENOM" id="CLU_160040_0_2_5"/>
<keyword evidence="6 7" id="KW-0472">Membrane</keyword>
<evidence type="ECO:0000256" key="4">
    <source>
        <dbReference type="ARBA" id="ARBA00022692"/>
    </source>
</evidence>
<feature type="transmembrane region" description="Helical" evidence="7">
    <location>
        <begin position="40"/>
        <end position="63"/>
    </location>
</feature>
<evidence type="ECO:0000313" key="9">
    <source>
        <dbReference type="Proteomes" id="UP000008207"/>
    </source>
</evidence>
<dbReference type="PANTHER" id="PTHR33884">
    <property type="entry name" value="UPF0410 PROTEIN YMGE"/>
    <property type="match status" value="1"/>
</dbReference>
<accession>B8IDD5</accession>
<dbReference type="GO" id="GO:0005886">
    <property type="term" value="C:plasma membrane"/>
    <property type="evidence" value="ECO:0007669"/>
    <property type="project" value="UniProtKB-SubCell"/>
</dbReference>
<evidence type="ECO:0000256" key="2">
    <source>
        <dbReference type="ARBA" id="ARBA00011006"/>
    </source>
</evidence>
<keyword evidence="4 7" id="KW-0812">Transmembrane</keyword>
<keyword evidence="5 7" id="KW-1133">Transmembrane helix</keyword>
<organism evidence="8 9">
    <name type="scientific">Methylobacterium nodulans (strain LMG 21967 / CNCM I-2342 / ORS 2060)</name>
    <dbReference type="NCBI Taxonomy" id="460265"/>
    <lineage>
        <taxon>Bacteria</taxon>
        <taxon>Pseudomonadati</taxon>
        <taxon>Pseudomonadota</taxon>
        <taxon>Alphaproteobacteria</taxon>
        <taxon>Hyphomicrobiales</taxon>
        <taxon>Methylobacteriaceae</taxon>
        <taxon>Methylobacterium</taxon>
    </lineage>
</organism>
<dbReference type="AlphaFoldDB" id="B8IDD5"/>
<comment type="subcellular location">
    <subcellularLocation>
        <location evidence="1">Cell membrane</location>
        <topology evidence="1">Multi-pass membrane protein</topology>
    </subcellularLocation>
</comment>
<feature type="transmembrane region" description="Helical" evidence="7">
    <location>
        <begin position="69"/>
        <end position="89"/>
    </location>
</feature>
<evidence type="ECO:0000313" key="8">
    <source>
        <dbReference type="EMBL" id="ACL61301.1"/>
    </source>
</evidence>
<dbReference type="PANTHER" id="PTHR33884:SF3">
    <property type="entry name" value="UPF0410 PROTEIN YMGE"/>
    <property type="match status" value="1"/>
</dbReference>
<reference evidence="8 9" key="1">
    <citation type="submission" date="2009-01" db="EMBL/GenBank/DDBJ databases">
        <title>Complete sequence of chromosome of Methylobacterium nodulans ORS 2060.</title>
        <authorList>
            <consortium name="US DOE Joint Genome Institute"/>
            <person name="Lucas S."/>
            <person name="Copeland A."/>
            <person name="Lapidus A."/>
            <person name="Glavina del Rio T."/>
            <person name="Dalin E."/>
            <person name="Tice H."/>
            <person name="Bruce D."/>
            <person name="Goodwin L."/>
            <person name="Pitluck S."/>
            <person name="Sims D."/>
            <person name="Brettin T."/>
            <person name="Detter J.C."/>
            <person name="Han C."/>
            <person name="Larimer F."/>
            <person name="Land M."/>
            <person name="Hauser L."/>
            <person name="Kyrpides N."/>
            <person name="Ivanova N."/>
            <person name="Marx C.J."/>
            <person name="Richardson P."/>
        </authorList>
    </citation>
    <scope>NUCLEOTIDE SEQUENCE [LARGE SCALE GENOMIC DNA]</scope>
    <source>
        <strain evidence="9">LMG 21967 / CNCM I-2342 / ORS 2060</strain>
    </source>
</reference>
<gene>
    <name evidence="8" type="ordered locus">Mnod_6532</name>
</gene>
<proteinExistence type="inferred from homology"/>
<evidence type="ECO:0000256" key="5">
    <source>
        <dbReference type="ARBA" id="ARBA00022989"/>
    </source>
</evidence>
<protein>
    <submittedName>
        <fullName evidence="8">Transglycosylase-associated protein</fullName>
    </submittedName>
</protein>
<evidence type="ECO:0000256" key="1">
    <source>
        <dbReference type="ARBA" id="ARBA00004651"/>
    </source>
</evidence>
<keyword evidence="9" id="KW-1185">Reference proteome</keyword>
<evidence type="ECO:0000256" key="7">
    <source>
        <dbReference type="SAM" id="Phobius"/>
    </source>
</evidence>
<evidence type="ECO:0000256" key="3">
    <source>
        <dbReference type="ARBA" id="ARBA00022475"/>
    </source>
</evidence>
<feature type="transmembrane region" description="Helical" evidence="7">
    <location>
        <begin position="6"/>
        <end position="28"/>
    </location>
</feature>
<sequence>MDGQVFGALGQPGVGFFMAIIIGALAGWLAEKFTSANMGLFANILLGIIGGVVGNFLAAQLHIPVYGFWRNLISASIGAIILITIYRAVRGTRSTY</sequence>
<dbReference type="Proteomes" id="UP000008207">
    <property type="component" value="Chromosome"/>
</dbReference>
<dbReference type="KEGG" id="mno:Mnod_6532"/>
<dbReference type="eggNOG" id="COG2261">
    <property type="taxonomic scope" value="Bacteria"/>
</dbReference>
<dbReference type="STRING" id="460265.Mnod_6532"/>
<dbReference type="InterPro" id="IPR007341">
    <property type="entry name" value="Transgly_assoc"/>
</dbReference>
<evidence type="ECO:0000256" key="6">
    <source>
        <dbReference type="ARBA" id="ARBA00023136"/>
    </source>
</evidence>